<evidence type="ECO:0000313" key="3">
    <source>
        <dbReference type="Proteomes" id="UP000238762"/>
    </source>
</evidence>
<keyword evidence="3" id="KW-1185">Reference proteome</keyword>
<dbReference type="RefSeq" id="WP_106288485.1">
    <property type="nucleotide sequence ID" value="NZ_CAWNTC010000016.1"/>
</dbReference>
<proteinExistence type="predicted"/>
<gene>
    <name evidence="2" type="ORF">C7B64_09900</name>
</gene>
<dbReference type="OrthoDB" id="9182647at2"/>
<evidence type="ECO:0000313" key="2">
    <source>
        <dbReference type="EMBL" id="PSB03116.1"/>
    </source>
</evidence>
<dbReference type="Proteomes" id="UP000238762">
    <property type="component" value="Unassembled WGS sequence"/>
</dbReference>
<dbReference type="EMBL" id="PVWJ01000040">
    <property type="protein sequence ID" value="PSB03116.1"/>
    <property type="molecule type" value="Genomic_DNA"/>
</dbReference>
<reference evidence="2 3" key="2">
    <citation type="submission" date="2018-03" db="EMBL/GenBank/DDBJ databases">
        <title>The ancient ancestry and fast evolution of plastids.</title>
        <authorList>
            <person name="Moore K.R."/>
            <person name="Magnabosco C."/>
            <person name="Momper L."/>
            <person name="Gold D.A."/>
            <person name="Bosak T."/>
            <person name="Fournier G.P."/>
        </authorList>
    </citation>
    <scope>NUCLEOTIDE SEQUENCE [LARGE SCALE GENOMIC DNA]</scope>
    <source>
        <strain evidence="2 3">CCAP 1448/3</strain>
    </source>
</reference>
<accession>A0A2T1C4C9</accession>
<organism evidence="2 3">
    <name type="scientific">Merismopedia glauca CCAP 1448/3</name>
    <dbReference type="NCBI Taxonomy" id="1296344"/>
    <lineage>
        <taxon>Bacteria</taxon>
        <taxon>Bacillati</taxon>
        <taxon>Cyanobacteriota</taxon>
        <taxon>Cyanophyceae</taxon>
        <taxon>Synechococcales</taxon>
        <taxon>Merismopediaceae</taxon>
        <taxon>Merismopedia</taxon>
    </lineage>
</organism>
<name>A0A2T1C4C9_9CYAN</name>
<comment type="caution">
    <text evidence="2">The sequence shown here is derived from an EMBL/GenBank/DDBJ whole genome shotgun (WGS) entry which is preliminary data.</text>
</comment>
<evidence type="ECO:0000256" key="1">
    <source>
        <dbReference type="SAM" id="MobiDB-lite"/>
    </source>
</evidence>
<sequence>MDTKKMKGALSSSMLAETEAVQNKKVTDTTADRFEQAEAFFEDNLPTLPSSKADSKTQVRDSFTFPLEDHELIEKIINRCLKQAVSVNKSETLRAALRLLHSLSDEELIKAFSGIERIKTGRPPKGGA</sequence>
<protein>
    <submittedName>
        <fullName evidence="2">Uncharacterized protein</fullName>
    </submittedName>
</protein>
<reference evidence="2 3" key="1">
    <citation type="submission" date="2018-02" db="EMBL/GenBank/DDBJ databases">
        <authorList>
            <person name="Cohen D.B."/>
            <person name="Kent A.D."/>
        </authorList>
    </citation>
    <scope>NUCLEOTIDE SEQUENCE [LARGE SCALE GENOMIC DNA]</scope>
    <source>
        <strain evidence="2 3">CCAP 1448/3</strain>
    </source>
</reference>
<feature type="region of interest" description="Disordered" evidence="1">
    <location>
        <begin position="1"/>
        <end position="28"/>
    </location>
</feature>
<dbReference type="AlphaFoldDB" id="A0A2T1C4C9"/>